<feature type="transmembrane region" description="Helical" evidence="1">
    <location>
        <begin position="147"/>
        <end position="166"/>
    </location>
</feature>
<feature type="transmembrane region" description="Helical" evidence="1">
    <location>
        <begin position="114"/>
        <end position="135"/>
    </location>
</feature>
<reference evidence="2 3" key="1">
    <citation type="submission" date="2017-02" db="EMBL/GenBank/DDBJ databases">
        <title>Genomic diversity within the haloalkaliphilic genus Thioalkalivibrio.</title>
        <authorList>
            <person name="Ahn A.-C."/>
            <person name="Meier-Kolthoff J."/>
            <person name="Overmars L."/>
            <person name="Richter M."/>
            <person name="Woyke T."/>
            <person name="Sorokin D.Y."/>
            <person name="Muyzer G."/>
        </authorList>
    </citation>
    <scope>NUCLEOTIDE SEQUENCE [LARGE SCALE GENOMIC DNA]</scope>
    <source>
        <strain evidence="2 3">HL17</strain>
    </source>
</reference>
<dbReference type="InterPro" id="IPR010898">
    <property type="entry name" value="Hpre_diP_synth_I"/>
</dbReference>
<keyword evidence="1" id="KW-0472">Membrane</keyword>
<dbReference type="AlphaFoldDB" id="A0A1V2ZVR7"/>
<dbReference type="STRING" id="252474.B1A74_12130"/>
<dbReference type="PIRSF" id="PIRSF027391">
    <property type="entry name" value="Hpre_diP_synt_I"/>
    <property type="match status" value="1"/>
</dbReference>
<dbReference type="Pfam" id="PF07456">
    <property type="entry name" value="Hpre_diP_synt_I"/>
    <property type="match status" value="1"/>
</dbReference>
<dbReference type="InterPro" id="IPR014535">
    <property type="entry name" value="Hpre_diP_synt_I"/>
</dbReference>
<proteinExistence type="predicted"/>
<keyword evidence="3" id="KW-1185">Reference proteome</keyword>
<evidence type="ECO:0000313" key="2">
    <source>
        <dbReference type="EMBL" id="OOC09220.1"/>
    </source>
</evidence>
<feature type="transmembrane region" description="Helical" evidence="1">
    <location>
        <begin position="47"/>
        <end position="71"/>
    </location>
</feature>
<sequence>MTVNADRSASRRDQQIAALAAIAIGIQILEAAIPGPIPGVKPGLANIVTLVTLLTLGWRAAVAVTLLRVVGSSLLLGTLLSPAFWLSLTGALAALAALALLAPFAPRHVGATGLAIAAAMAHVTGQFLLAWLVIIPHPGLPLLLPPLWLTALIAGATTGILTAHVLSDPRIQRHIRHARPPGPA</sequence>
<comment type="caution">
    <text evidence="2">The sequence shown here is derived from an EMBL/GenBank/DDBJ whole genome shotgun (WGS) entry which is preliminary data.</text>
</comment>
<evidence type="ECO:0000313" key="3">
    <source>
        <dbReference type="Proteomes" id="UP000189177"/>
    </source>
</evidence>
<organism evidence="2 3">
    <name type="scientific">Thioalkalivibrio halophilus</name>
    <dbReference type="NCBI Taxonomy" id="252474"/>
    <lineage>
        <taxon>Bacteria</taxon>
        <taxon>Pseudomonadati</taxon>
        <taxon>Pseudomonadota</taxon>
        <taxon>Gammaproteobacteria</taxon>
        <taxon>Chromatiales</taxon>
        <taxon>Ectothiorhodospiraceae</taxon>
        <taxon>Thioalkalivibrio</taxon>
    </lineage>
</organism>
<feature type="transmembrane region" description="Helical" evidence="1">
    <location>
        <begin position="16"/>
        <end position="35"/>
    </location>
</feature>
<dbReference type="Gene3D" id="1.10.1760.20">
    <property type="match status" value="1"/>
</dbReference>
<accession>A0A1V2ZVR7</accession>
<keyword evidence="1" id="KW-1133">Transmembrane helix</keyword>
<feature type="transmembrane region" description="Helical" evidence="1">
    <location>
        <begin position="83"/>
        <end position="102"/>
    </location>
</feature>
<protein>
    <submittedName>
        <fullName evidence="2">Heptaprenyl diphosphate synthase</fullName>
    </submittedName>
</protein>
<keyword evidence="1" id="KW-0812">Transmembrane</keyword>
<evidence type="ECO:0000256" key="1">
    <source>
        <dbReference type="SAM" id="Phobius"/>
    </source>
</evidence>
<name>A0A1V2ZVR7_9GAMM</name>
<gene>
    <name evidence="2" type="ORF">B1A74_12130</name>
</gene>
<dbReference type="EMBL" id="MUZR01000057">
    <property type="protein sequence ID" value="OOC09220.1"/>
    <property type="molecule type" value="Genomic_DNA"/>
</dbReference>
<dbReference type="Proteomes" id="UP000189177">
    <property type="component" value="Unassembled WGS sequence"/>
</dbReference>